<comment type="caution">
    <text evidence="1">The sequence shown here is derived from an EMBL/GenBank/DDBJ whole genome shotgun (WGS) entry which is preliminary data.</text>
</comment>
<organism evidence="1 2">
    <name type="scientific">Ficus carica</name>
    <name type="common">Common fig</name>
    <dbReference type="NCBI Taxonomy" id="3494"/>
    <lineage>
        <taxon>Eukaryota</taxon>
        <taxon>Viridiplantae</taxon>
        <taxon>Streptophyta</taxon>
        <taxon>Embryophyta</taxon>
        <taxon>Tracheophyta</taxon>
        <taxon>Spermatophyta</taxon>
        <taxon>Magnoliopsida</taxon>
        <taxon>eudicotyledons</taxon>
        <taxon>Gunneridae</taxon>
        <taxon>Pentapetalae</taxon>
        <taxon>rosids</taxon>
        <taxon>fabids</taxon>
        <taxon>Rosales</taxon>
        <taxon>Moraceae</taxon>
        <taxon>Ficeae</taxon>
        <taxon>Ficus</taxon>
    </lineage>
</organism>
<sequence length="140" mass="15192">MSLVGPGWFNTNLALNRCTVNQTWFTVHPVASVVFVSPVPCQLFTTLVLLPTGAHLLLVSGAVACASQPLDHLLLTRTSIYWLSFLSPFTYLIVDLLASPTPREADAAQTGVCEVKVNPWADYPLFSSSGIISPTRLFLS</sequence>
<evidence type="ECO:0000313" key="2">
    <source>
        <dbReference type="Proteomes" id="UP001187192"/>
    </source>
</evidence>
<accession>A0AA88J3S8</accession>
<proteinExistence type="predicted"/>
<dbReference type="EMBL" id="BTGU01000101">
    <property type="protein sequence ID" value="GMN60651.1"/>
    <property type="molecule type" value="Genomic_DNA"/>
</dbReference>
<name>A0AA88J3S8_FICCA</name>
<dbReference type="Proteomes" id="UP001187192">
    <property type="component" value="Unassembled WGS sequence"/>
</dbReference>
<protein>
    <submittedName>
        <fullName evidence="1">Uncharacterized protein</fullName>
    </submittedName>
</protein>
<keyword evidence="2" id="KW-1185">Reference proteome</keyword>
<gene>
    <name evidence="1" type="ORF">TIFTF001_029737</name>
</gene>
<reference evidence="1" key="1">
    <citation type="submission" date="2023-07" db="EMBL/GenBank/DDBJ databases">
        <title>draft genome sequence of fig (Ficus carica).</title>
        <authorList>
            <person name="Takahashi T."/>
            <person name="Nishimura K."/>
        </authorList>
    </citation>
    <scope>NUCLEOTIDE SEQUENCE</scope>
</reference>
<evidence type="ECO:0000313" key="1">
    <source>
        <dbReference type="EMBL" id="GMN60651.1"/>
    </source>
</evidence>
<dbReference type="AlphaFoldDB" id="A0AA88J3S8"/>